<dbReference type="OrthoDB" id="3440150at2759"/>
<evidence type="ECO:0000313" key="2">
    <source>
        <dbReference type="EMBL" id="OAF63067.2"/>
    </source>
</evidence>
<dbReference type="RefSeq" id="XP_024328337.1">
    <property type="nucleotide sequence ID" value="XM_024463819.1"/>
</dbReference>
<proteinExistence type="predicted"/>
<feature type="region of interest" description="Disordered" evidence="1">
    <location>
        <begin position="225"/>
        <end position="292"/>
    </location>
</feature>
<reference evidence="2" key="1">
    <citation type="submission" date="2016-03" db="EMBL/GenBank/DDBJ databases">
        <title>Updated assembly of Pseudogymnoascus destructans, the fungus causing white-nose syndrome of bats.</title>
        <authorList>
            <person name="Palmer J.M."/>
            <person name="Drees K.P."/>
            <person name="Foster J.T."/>
            <person name="Lindner D.L."/>
        </authorList>
    </citation>
    <scope>NUCLEOTIDE SEQUENCE [LARGE SCALE GENOMIC DNA]</scope>
    <source>
        <strain evidence="2">20631-21</strain>
    </source>
</reference>
<dbReference type="GeneID" id="36283222"/>
<dbReference type="AlphaFoldDB" id="A0A177ALX5"/>
<organism evidence="2">
    <name type="scientific">Pseudogymnoascus destructans</name>
    <dbReference type="NCBI Taxonomy" id="655981"/>
    <lineage>
        <taxon>Eukaryota</taxon>
        <taxon>Fungi</taxon>
        <taxon>Dikarya</taxon>
        <taxon>Ascomycota</taxon>
        <taxon>Pezizomycotina</taxon>
        <taxon>Leotiomycetes</taxon>
        <taxon>Thelebolales</taxon>
        <taxon>Thelebolaceae</taxon>
        <taxon>Pseudogymnoascus</taxon>
    </lineage>
</organism>
<gene>
    <name evidence="2" type="ORF">VC83_00123</name>
</gene>
<sequence>MASLQRRSHSLRGPAYMLSFSLLYEFYIPHLHRLPLTAAKKNTQSTTTQTRPKMSQLTPQTHTHCSACEATAAQWTRVNACTHSNLGLSSPGKPYPIPPTLGTESHPYARQIGETQFMTAPEPEVQVTQNKVWIQPEYDVVVKKDVDMDYIKELIANIVLPGSKSEDEGPMPPRPTIPTLSGVPPNYCVLNLKVEDAIPPPRPNVPGRPPRKSFSGVEMVDAIPPPRPYVPTPPYELLSGFQTEDAFPTPRPNVPLPPDAPPNQGLSGFQPEDAFPPPRPYVPLPPDAPPNQ</sequence>
<feature type="compositionally biased region" description="Pro residues" evidence="1">
    <location>
        <begin position="274"/>
        <end position="292"/>
    </location>
</feature>
<accession>A0A177ALX5</accession>
<protein>
    <submittedName>
        <fullName evidence="2">Uncharacterized protein</fullName>
    </submittedName>
</protein>
<dbReference type="EMBL" id="KV441386">
    <property type="protein sequence ID" value="OAF63067.2"/>
    <property type="molecule type" value="Genomic_DNA"/>
</dbReference>
<evidence type="ECO:0000256" key="1">
    <source>
        <dbReference type="SAM" id="MobiDB-lite"/>
    </source>
</evidence>
<name>A0A177ALX5_9PEZI</name>
<feature type="compositionally biased region" description="Pro residues" evidence="1">
    <location>
        <begin position="249"/>
        <end position="261"/>
    </location>
</feature>
<feature type="compositionally biased region" description="Pro residues" evidence="1">
    <location>
        <begin position="225"/>
        <end position="234"/>
    </location>
</feature>
<dbReference type="Proteomes" id="UP000077154">
    <property type="component" value="Unassembled WGS sequence"/>
</dbReference>
<dbReference type="VEuPathDB" id="FungiDB:GMDG_05009"/>